<gene>
    <name evidence="1" type="ORF">GGD50_001984</name>
</gene>
<keyword evidence="2" id="KW-1185">Reference proteome</keyword>
<evidence type="ECO:0000313" key="1">
    <source>
        <dbReference type="EMBL" id="MBB5573371.1"/>
    </source>
</evidence>
<dbReference type="Proteomes" id="UP000549882">
    <property type="component" value="Unassembled WGS sequence"/>
</dbReference>
<name>A0A7W8XPZ2_9HYPH</name>
<reference evidence="1 2" key="1">
    <citation type="submission" date="2020-08" db="EMBL/GenBank/DDBJ databases">
        <title>Genomic Encyclopedia of Type Strains, Phase IV (KMG-V): Genome sequencing to study the core and pangenomes of soil and plant-associated prokaryotes.</title>
        <authorList>
            <person name="Whitman W."/>
        </authorList>
    </citation>
    <scope>NUCLEOTIDE SEQUENCE [LARGE SCALE GENOMIC DNA]</scope>
    <source>
        <strain evidence="1 2">SEMIA 4064</strain>
    </source>
</reference>
<sequence length="51" mass="5551">MESKRARAREYKSGGTSAGGMVIAASFEKMSMIGDRTTDRNIINRPNVSSD</sequence>
<evidence type="ECO:0000313" key="2">
    <source>
        <dbReference type="Proteomes" id="UP000549882"/>
    </source>
</evidence>
<accession>A0A7W8XPZ2</accession>
<comment type="caution">
    <text evidence="1">The sequence shown here is derived from an EMBL/GenBank/DDBJ whole genome shotgun (WGS) entry which is preliminary data.</text>
</comment>
<dbReference type="AlphaFoldDB" id="A0A7W8XPZ2"/>
<dbReference type="EMBL" id="JACHBI010000003">
    <property type="protein sequence ID" value="MBB5573371.1"/>
    <property type="molecule type" value="Genomic_DNA"/>
</dbReference>
<organism evidence="1 2">
    <name type="scientific">Rhizobium paranaense</name>
    <dbReference type="NCBI Taxonomy" id="1650438"/>
    <lineage>
        <taxon>Bacteria</taxon>
        <taxon>Pseudomonadati</taxon>
        <taxon>Pseudomonadota</taxon>
        <taxon>Alphaproteobacteria</taxon>
        <taxon>Hyphomicrobiales</taxon>
        <taxon>Rhizobiaceae</taxon>
        <taxon>Rhizobium/Agrobacterium group</taxon>
        <taxon>Rhizobium</taxon>
    </lineage>
</organism>
<proteinExistence type="predicted"/>
<protein>
    <submittedName>
        <fullName evidence="1">Uncharacterized protein</fullName>
    </submittedName>
</protein>